<evidence type="ECO:0000259" key="1">
    <source>
        <dbReference type="Pfam" id="PF01575"/>
    </source>
</evidence>
<comment type="caution">
    <text evidence="2">The sequence shown here is derived from an EMBL/GenBank/DDBJ whole genome shotgun (WGS) entry which is preliminary data.</text>
</comment>
<accession>A0A7W3SSP0</accession>
<dbReference type="Pfam" id="PF01575">
    <property type="entry name" value="MaoC_dehydratas"/>
    <property type="match status" value="1"/>
</dbReference>
<dbReference type="InterPro" id="IPR050965">
    <property type="entry name" value="UPF0336/Enoyl-CoA_hydratase"/>
</dbReference>
<dbReference type="GO" id="GO:0006633">
    <property type="term" value="P:fatty acid biosynthetic process"/>
    <property type="evidence" value="ECO:0007669"/>
    <property type="project" value="TreeGrafter"/>
</dbReference>
<reference evidence="2 3" key="1">
    <citation type="submission" date="2020-08" db="EMBL/GenBank/DDBJ databases">
        <title>Genomic Encyclopedia of Type Strains, Phase III (KMG-III): the genomes of soil and plant-associated and newly described type strains.</title>
        <authorList>
            <person name="Whitman W."/>
        </authorList>
    </citation>
    <scope>NUCLEOTIDE SEQUENCE [LARGE SCALE GENOMIC DNA]</scope>
    <source>
        <strain evidence="2 3">CECT 8693</strain>
    </source>
</reference>
<dbReference type="InterPro" id="IPR029069">
    <property type="entry name" value="HotDog_dom_sf"/>
</dbReference>
<feature type="domain" description="MaoC-like" evidence="1">
    <location>
        <begin position="5"/>
        <end position="89"/>
    </location>
</feature>
<dbReference type="GO" id="GO:0019171">
    <property type="term" value="F:(3R)-hydroxyacyl-[acyl-carrier-protein] dehydratase activity"/>
    <property type="evidence" value="ECO:0007669"/>
    <property type="project" value="TreeGrafter"/>
</dbReference>
<evidence type="ECO:0000313" key="2">
    <source>
        <dbReference type="EMBL" id="MBA9085545.1"/>
    </source>
</evidence>
<dbReference type="SUPFAM" id="SSF54637">
    <property type="entry name" value="Thioesterase/thiol ester dehydrase-isomerase"/>
    <property type="match status" value="1"/>
</dbReference>
<dbReference type="PANTHER" id="PTHR43437">
    <property type="entry name" value="HYDROXYACYL-THIOESTER DEHYDRATASE TYPE 2, MITOCHONDRIAL-RELATED"/>
    <property type="match status" value="1"/>
</dbReference>
<gene>
    <name evidence="2" type="ORF">FHR92_002012</name>
</gene>
<proteinExistence type="predicted"/>
<sequence>MRKCITAEAIQQYAEASKDRADIHLNAEAAAKAGFSRPIAHGMYIMGLAQSMYLTENPMKWITAYSMKFEKPLLVETVVIFDFEESNDNVLVTVTAEPGEVITSGIFSTKERFE</sequence>
<dbReference type="CDD" id="cd03441">
    <property type="entry name" value="R_hydratase_like"/>
    <property type="match status" value="1"/>
</dbReference>
<dbReference type="PANTHER" id="PTHR43437:SF3">
    <property type="entry name" value="HYDROXYACYL-THIOESTER DEHYDRATASE TYPE 2, MITOCHONDRIAL"/>
    <property type="match status" value="1"/>
</dbReference>
<dbReference type="AlphaFoldDB" id="A0A7W3SSP0"/>
<organism evidence="2 3">
    <name type="scientific">Fontibacillus solani</name>
    <dbReference type="NCBI Taxonomy" id="1572857"/>
    <lineage>
        <taxon>Bacteria</taxon>
        <taxon>Bacillati</taxon>
        <taxon>Bacillota</taxon>
        <taxon>Bacilli</taxon>
        <taxon>Bacillales</taxon>
        <taxon>Paenibacillaceae</taxon>
        <taxon>Fontibacillus</taxon>
    </lineage>
</organism>
<protein>
    <submittedName>
        <fullName evidence="2">Acyl dehydratase</fullName>
    </submittedName>
</protein>
<dbReference type="EMBL" id="JACJIP010000011">
    <property type="protein sequence ID" value="MBA9085545.1"/>
    <property type="molecule type" value="Genomic_DNA"/>
</dbReference>
<dbReference type="RefSeq" id="WP_182535397.1">
    <property type="nucleotide sequence ID" value="NZ_JACJIP010000011.1"/>
</dbReference>
<dbReference type="Gene3D" id="3.10.129.10">
    <property type="entry name" value="Hotdog Thioesterase"/>
    <property type="match status" value="1"/>
</dbReference>
<dbReference type="Proteomes" id="UP000567067">
    <property type="component" value="Unassembled WGS sequence"/>
</dbReference>
<name>A0A7W3SSP0_9BACL</name>
<evidence type="ECO:0000313" key="3">
    <source>
        <dbReference type="Proteomes" id="UP000567067"/>
    </source>
</evidence>
<keyword evidence="3" id="KW-1185">Reference proteome</keyword>
<dbReference type="InterPro" id="IPR002539">
    <property type="entry name" value="MaoC-like_dom"/>
</dbReference>